<keyword evidence="1" id="KW-0678">Repressor</keyword>
<dbReference type="GO" id="GO:0003700">
    <property type="term" value="F:DNA-binding transcription factor activity"/>
    <property type="evidence" value="ECO:0007669"/>
    <property type="project" value="TreeGrafter"/>
</dbReference>
<dbReference type="SUPFAM" id="SSF46689">
    <property type="entry name" value="Homeodomain-like"/>
    <property type="match status" value="1"/>
</dbReference>
<dbReference type="PRINTS" id="PR00455">
    <property type="entry name" value="HTHTETR"/>
</dbReference>
<dbReference type="RefSeq" id="WP_107143270.1">
    <property type="nucleotide sequence ID" value="NZ_CP028324.1"/>
</dbReference>
<evidence type="ECO:0000256" key="2">
    <source>
        <dbReference type="ARBA" id="ARBA00023015"/>
    </source>
</evidence>
<dbReference type="KEGG" id="masz:C9I28_21540"/>
<evidence type="ECO:0000259" key="6">
    <source>
        <dbReference type="PROSITE" id="PS50977"/>
    </source>
</evidence>
<evidence type="ECO:0000256" key="4">
    <source>
        <dbReference type="ARBA" id="ARBA00023163"/>
    </source>
</evidence>
<dbReference type="PROSITE" id="PS50977">
    <property type="entry name" value="HTH_TETR_2"/>
    <property type="match status" value="1"/>
</dbReference>
<dbReference type="InterPro" id="IPR009057">
    <property type="entry name" value="Homeodomain-like_sf"/>
</dbReference>
<evidence type="ECO:0000313" key="8">
    <source>
        <dbReference type="Proteomes" id="UP000240505"/>
    </source>
</evidence>
<dbReference type="OrthoDB" id="9816320at2"/>
<reference evidence="7 8" key="1">
    <citation type="submission" date="2018-03" db="EMBL/GenBank/DDBJ databases">
        <title>Massilia armeniaca sp. nov., isolated from desert soil.</title>
        <authorList>
            <person name="Huang H."/>
            <person name="Ren M."/>
        </authorList>
    </citation>
    <scope>NUCLEOTIDE SEQUENCE [LARGE SCALE GENOMIC DNA]</scope>
    <source>
        <strain evidence="7 8">ZMN-3</strain>
    </source>
</reference>
<organism evidence="7 8">
    <name type="scientific">Pseudoduganella armeniaca</name>
    <dbReference type="NCBI Taxonomy" id="2072590"/>
    <lineage>
        <taxon>Bacteria</taxon>
        <taxon>Pseudomonadati</taxon>
        <taxon>Pseudomonadota</taxon>
        <taxon>Betaproteobacteria</taxon>
        <taxon>Burkholderiales</taxon>
        <taxon>Oxalobacteraceae</taxon>
        <taxon>Telluria group</taxon>
        <taxon>Pseudoduganella</taxon>
    </lineage>
</organism>
<dbReference type="Proteomes" id="UP000240505">
    <property type="component" value="Chromosome"/>
</dbReference>
<name>A0A2R4CE62_9BURK</name>
<gene>
    <name evidence="7" type="ORF">C9I28_21540</name>
</gene>
<dbReference type="PANTHER" id="PTHR30055">
    <property type="entry name" value="HTH-TYPE TRANSCRIPTIONAL REGULATOR RUTR"/>
    <property type="match status" value="1"/>
</dbReference>
<dbReference type="GO" id="GO:0000976">
    <property type="term" value="F:transcription cis-regulatory region binding"/>
    <property type="evidence" value="ECO:0007669"/>
    <property type="project" value="TreeGrafter"/>
</dbReference>
<sequence>MTTPEKRHPDPERARNRRRQVLDAASACFGRSGFHGASMAEISKAAGMSAGHIYNYFDGKDAIIAAFVEENVERVSALLRDLESRGDVLQALLDDVPKSVLEHLDREVWKLPLEITAEASRNPTIAAVVHDADRRTRAIFRPLLKAGRERHGLPADDALLDGRMDAIITVFQGLSARAQHNPDIDNDALIASIHVAMRALLFT</sequence>
<dbReference type="InterPro" id="IPR036271">
    <property type="entry name" value="Tet_transcr_reg_TetR-rel_C_sf"/>
</dbReference>
<dbReference type="InterPro" id="IPR039538">
    <property type="entry name" value="BetI_C"/>
</dbReference>
<accession>A0A2R4CE62</accession>
<keyword evidence="4" id="KW-0804">Transcription</keyword>
<keyword evidence="3 5" id="KW-0238">DNA-binding</keyword>
<dbReference type="EMBL" id="CP028324">
    <property type="protein sequence ID" value="AVR97931.1"/>
    <property type="molecule type" value="Genomic_DNA"/>
</dbReference>
<evidence type="ECO:0000313" key="7">
    <source>
        <dbReference type="EMBL" id="AVR97931.1"/>
    </source>
</evidence>
<feature type="domain" description="HTH tetR-type" evidence="6">
    <location>
        <begin position="15"/>
        <end position="75"/>
    </location>
</feature>
<dbReference type="AlphaFoldDB" id="A0A2R4CE62"/>
<dbReference type="SUPFAM" id="SSF48498">
    <property type="entry name" value="Tetracyclin repressor-like, C-terminal domain"/>
    <property type="match status" value="1"/>
</dbReference>
<proteinExistence type="predicted"/>
<evidence type="ECO:0000256" key="3">
    <source>
        <dbReference type="ARBA" id="ARBA00023125"/>
    </source>
</evidence>
<feature type="DNA-binding region" description="H-T-H motif" evidence="5">
    <location>
        <begin position="38"/>
        <end position="57"/>
    </location>
</feature>
<protein>
    <submittedName>
        <fullName evidence="7">TetR family transcriptional regulator</fullName>
    </submittedName>
</protein>
<dbReference type="InterPro" id="IPR001647">
    <property type="entry name" value="HTH_TetR"/>
</dbReference>
<keyword evidence="2" id="KW-0805">Transcription regulation</keyword>
<dbReference type="Pfam" id="PF00440">
    <property type="entry name" value="TetR_N"/>
    <property type="match status" value="1"/>
</dbReference>
<dbReference type="InterPro" id="IPR050109">
    <property type="entry name" value="HTH-type_TetR-like_transc_reg"/>
</dbReference>
<evidence type="ECO:0000256" key="5">
    <source>
        <dbReference type="PROSITE-ProRule" id="PRU00335"/>
    </source>
</evidence>
<evidence type="ECO:0000256" key="1">
    <source>
        <dbReference type="ARBA" id="ARBA00022491"/>
    </source>
</evidence>
<dbReference type="Pfam" id="PF13977">
    <property type="entry name" value="TetR_C_6"/>
    <property type="match status" value="1"/>
</dbReference>
<keyword evidence="8" id="KW-1185">Reference proteome</keyword>
<dbReference type="PANTHER" id="PTHR30055:SF226">
    <property type="entry name" value="HTH-TYPE TRANSCRIPTIONAL REGULATOR PKSA"/>
    <property type="match status" value="1"/>
</dbReference>
<dbReference type="Gene3D" id="1.10.357.10">
    <property type="entry name" value="Tetracycline Repressor, domain 2"/>
    <property type="match status" value="1"/>
</dbReference>